<keyword evidence="2" id="KW-0812">Transmembrane</keyword>
<evidence type="ECO:0000256" key="2">
    <source>
        <dbReference type="SAM" id="Phobius"/>
    </source>
</evidence>
<dbReference type="Proteomes" id="UP000029228">
    <property type="component" value="Unassembled WGS sequence"/>
</dbReference>
<proteinExistence type="predicted"/>
<accession>A0A090S7Q3</accession>
<sequence length="244" mass="26806">MSSEEQEESTENKIARFEQYCATMMELDKSFLTLSTAGMGFSAAFLLDGKATDTLTFFLLGGSSLFFGVAIVLLLFVFKFNGDYMILSGEEVDKLEKLEERMKLTDRSVKIVFGTAVLLLCSSVLIISYGKLASSSIPPTSIEEKNEYRQNTKPEQGSAREKDGSNSIPSKQFKGSESNSEGSEGSNEIPAPGQDGEIKESDEPSNTHTPDEEELPKATSFQGAREIFRNSNKQAQPSQQDESK</sequence>
<evidence type="ECO:0000256" key="1">
    <source>
        <dbReference type="SAM" id="MobiDB-lite"/>
    </source>
</evidence>
<keyword evidence="4" id="KW-1185">Reference proteome</keyword>
<feature type="compositionally biased region" description="Low complexity" evidence="1">
    <location>
        <begin position="175"/>
        <end position="188"/>
    </location>
</feature>
<feature type="compositionally biased region" description="Polar residues" evidence="1">
    <location>
        <begin position="229"/>
        <end position="244"/>
    </location>
</feature>
<reference evidence="3 4" key="1">
    <citation type="submission" date="2014-09" db="EMBL/GenBank/DDBJ databases">
        <title>Vibrio maritimus JCM 19235. (C45) whole genome shotgun sequence.</title>
        <authorList>
            <person name="Sawabe T."/>
            <person name="Meirelles P."/>
            <person name="Nakanishi M."/>
            <person name="Sayaka M."/>
            <person name="Hattori M."/>
            <person name="Ohkuma M."/>
        </authorList>
    </citation>
    <scope>NUCLEOTIDE SEQUENCE [LARGE SCALE GENOMIC DNA]</scope>
    <source>
        <strain evidence="4">JCM19235</strain>
    </source>
</reference>
<gene>
    <name evidence="3" type="ORF">JCM19235_3304</name>
</gene>
<dbReference type="AlphaFoldDB" id="A0A090S7Q3"/>
<evidence type="ECO:0000313" key="4">
    <source>
        <dbReference type="Proteomes" id="UP000029228"/>
    </source>
</evidence>
<feature type="compositionally biased region" description="Basic and acidic residues" evidence="1">
    <location>
        <begin position="143"/>
        <end position="164"/>
    </location>
</feature>
<keyword evidence="2" id="KW-0472">Membrane</keyword>
<organism evidence="3 4">
    <name type="scientific">Vibrio maritimus</name>
    <dbReference type="NCBI Taxonomy" id="990268"/>
    <lineage>
        <taxon>Bacteria</taxon>
        <taxon>Pseudomonadati</taxon>
        <taxon>Pseudomonadota</taxon>
        <taxon>Gammaproteobacteria</taxon>
        <taxon>Vibrionales</taxon>
        <taxon>Vibrionaceae</taxon>
        <taxon>Vibrio</taxon>
    </lineage>
</organism>
<feature type="transmembrane region" description="Helical" evidence="2">
    <location>
        <begin position="55"/>
        <end position="78"/>
    </location>
</feature>
<feature type="transmembrane region" description="Helical" evidence="2">
    <location>
        <begin position="111"/>
        <end position="130"/>
    </location>
</feature>
<evidence type="ECO:0000313" key="3">
    <source>
        <dbReference type="EMBL" id="GAL22838.1"/>
    </source>
</evidence>
<name>A0A090S7Q3_9VIBR</name>
<keyword evidence="2" id="KW-1133">Transmembrane helix</keyword>
<protein>
    <submittedName>
        <fullName evidence="3">Uncharacterized protein</fullName>
    </submittedName>
</protein>
<feature type="region of interest" description="Disordered" evidence="1">
    <location>
        <begin position="143"/>
        <end position="244"/>
    </location>
</feature>
<comment type="caution">
    <text evidence="3">The sequence shown here is derived from an EMBL/GenBank/DDBJ whole genome shotgun (WGS) entry which is preliminary data.</text>
</comment>
<dbReference type="EMBL" id="BBMR01000016">
    <property type="protein sequence ID" value="GAL22838.1"/>
    <property type="molecule type" value="Genomic_DNA"/>
</dbReference>